<dbReference type="AlphaFoldDB" id="A0AAQ3L2N1"/>
<evidence type="ECO:0000313" key="2">
    <source>
        <dbReference type="EMBL" id="WOL19707.1"/>
    </source>
</evidence>
<organism evidence="2 3">
    <name type="scientific">Canna indica</name>
    <name type="common">Indian-shot</name>
    <dbReference type="NCBI Taxonomy" id="4628"/>
    <lineage>
        <taxon>Eukaryota</taxon>
        <taxon>Viridiplantae</taxon>
        <taxon>Streptophyta</taxon>
        <taxon>Embryophyta</taxon>
        <taxon>Tracheophyta</taxon>
        <taxon>Spermatophyta</taxon>
        <taxon>Magnoliopsida</taxon>
        <taxon>Liliopsida</taxon>
        <taxon>Zingiberales</taxon>
        <taxon>Cannaceae</taxon>
        <taxon>Canna</taxon>
    </lineage>
</organism>
<accession>A0AAQ3L2N1</accession>
<evidence type="ECO:0000313" key="3">
    <source>
        <dbReference type="Proteomes" id="UP001327560"/>
    </source>
</evidence>
<keyword evidence="3" id="KW-1185">Reference proteome</keyword>
<feature type="region of interest" description="Disordered" evidence="1">
    <location>
        <begin position="101"/>
        <end position="122"/>
    </location>
</feature>
<name>A0AAQ3L2N1_9LILI</name>
<protein>
    <submittedName>
        <fullName evidence="2">Uncharacterized protein</fullName>
    </submittedName>
</protein>
<reference evidence="2 3" key="1">
    <citation type="submission" date="2023-10" db="EMBL/GenBank/DDBJ databases">
        <title>Chromosome-scale genome assembly provides insights into flower coloration mechanisms of Canna indica.</title>
        <authorList>
            <person name="Li C."/>
        </authorList>
    </citation>
    <scope>NUCLEOTIDE SEQUENCE [LARGE SCALE GENOMIC DNA]</scope>
    <source>
        <tissue evidence="2">Flower</tissue>
    </source>
</reference>
<dbReference type="EMBL" id="CP136898">
    <property type="protein sequence ID" value="WOL19707.1"/>
    <property type="molecule type" value="Genomic_DNA"/>
</dbReference>
<gene>
    <name evidence="2" type="ORF">Cni_G28509</name>
</gene>
<sequence>METERCSGIGGLEASGTEHDSDVAVAFFYDANTAAWQRSVVLDLEEVESRKMSSSQYKGVVGSADLREALVRHQLQAPRGPLGGIRGRGDGALVPDLALQGRDRRHAPQAHLPRRTAAEQAV</sequence>
<feature type="compositionally biased region" description="Basic residues" evidence="1">
    <location>
        <begin position="103"/>
        <end position="114"/>
    </location>
</feature>
<dbReference type="Proteomes" id="UP001327560">
    <property type="component" value="Chromosome 9"/>
</dbReference>
<evidence type="ECO:0000256" key="1">
    <source>
        <dbReference type="SAM" id="MobiDB-lite"/>
    </source>
</evidence>
<proteinExistence type="predicted"/>